<dbReference type="InterPro" id="IPR003131">
    <property type="entry name" value="T1-type_BTB"/>
</dbReference>
<reference evidence="2" key="2">
    <citation type="submission" date="2025-09" db="UniProtKB">
        <authorList>
            <consortium name="Ensembl"/>
        </authorList>
    </citation>
    <scope>IDENTIFICATION</scope>
</reference>
<evidence type="ECO:0000313" key="2">
    <source>
        <dbReference type="Ensembl" id="ENSMCSP00000020097.1"/>
    </source>
</evidence>
<name>A0A8C5UCT1_9PASS</name>
<accession>A0A8C5UCT1</accession>
<dbReference type="GO" id="GO:0051260">
    <property type="term" value="P:protein homooligomerization"/>
    <property type="evidence" value="ECO:0007669"/>
    <property type="project" value="InterPro"/>
</dbReference>
<reference evidence="2" key="1">
    <citation type="submission" date="2025-08" db="UniProtKB">
        <authorList>
            <consortium name="Ensembl"/>
        </authorList>
    </citation>
    <scope>IDENTIFICATION</scope>
</reference>
<keyword evidence="3" id="KW-1185">Reference proteome</keyword>
<feature type="domain" description="Potassium channel tetramerisation-type BTB" evidence="1">
    <location>
        <begin position="14"/>
        <end position="96"/>
    </location>
</feature>
<organism evidence="2 3">
    <name type="scientific">Malurus cyaneus samueli</name>
    <dbReference type="NCBI Taxonomy" id="2593467"/>
    <lineage>
        <taxon>Eukaryota</taxon>
        <taxon>Metazoa</taxon>
        <taxon>Chordata</taxon>
        <taxon>Craniata</taxon>
        <taxon>Vertebrata</taxon>
        <taxon>Euteleostomi</taxon>
        <taxon>Archelosauria</taxon>
        <taxon>Archosauria</taxon>
        <taxon>Dinosauria</taxon>
        <taxon>Saurischia</taxon>
        <taxon>Theropoda</taxon>
        <taxon>Coelurosauria</taxon>
        <taxon>Aves</taxon>
        <taxon>Neognathae</taxon>
        <taxon>Neoaves</taxon>
        <taxon>Telluraves</taxon>
        <taxon>Australaves</taxon>
        <taxon>Passeriformes</taxon>
        <taxon>Meliphagoidea</taxon>
        <taxon>Maluridae</taxon>
        <taxon>Malurus</taxon>
    </lineage>
</organism>
<dbReference type="AlphaFoldDB" id="A0A8C5UCT1"/>
<dbReference type="InterPro" id="IPR011333">
    <property type="entry name" value="SKP1/BTB/POZ_sf"/>
</dbReference>
<evidence type="ECO:0000313" key="3">
    <source>
        <dbReference type="Proteomes" id="UP000694560"/>
    </source>
</evidence>
<proteinExistence type="predicted"/>
<dbReference type="PANTHER" id="PTHR14499">
    <property type="entry name" value="POTASSIUM CHANNEL TETRAMERIZATION DOMAIN-CONTAINING"/>
    <property type="match status" value="1"/>
</dbReference>
<dbReference type="Ensembl" id="ENSMCST00000020613.1">
    <property type="protein sequence ID" value="ENSMCSP00000020097.1"/>
    <property type="gene ID" value="ENSMCSG00000014110.1"/>
</dbReference>
<dbReference type="Proteomes" id="UP000694560">
    <property type="component" value="Unplaced"/>
</dbReference>
<dbReference type="SUPFAM" id="SSF54695">
    <property type="entry name" value="POZ domain"/>
    <property type="match status" value="1"/>
</dbReference>
<dbReference type="Gene3D" id="3.30.710.10">
    <property type="entry name" value="Potassium Channel Kv1.1, Chain A"/>
    <property type="match status" value="1"/>
</dbReference>
<sequence length="143" mass="16327">MEKGKFKNVQDILHLNMQGCLYTARCESLCHFKDSVLASMFSGHFPLKVDESGACLIDRDANQFKYHLDYLHGEVQIPGDEQIGTALQEEADYFRILYPDSLFDDLANEMETYSLRSRIELKKVLTFLIIFGAELSIPCHSLA</sequence>
<dbReference type="OrthoDB" id="2414723at2759"/>
<dbReference type="PANTHER" id="PTHR14499:SF4">
    <property type="entry name" value="BTB_POZ DOMAIN-CONTAINING PROTEIN KCTD18"/>
    <property type="match status" value="1"/>
</dbReference>
<protein>
    <recommendedName>
        <fullName evidence="1">Potassium channel tetramerisation-type BTB domain-containing protein</fullName>
    </recommendedName>
</protein>
<evidence type="ECO:0000259" key="1">
    <source>
        <dbReference type="Pfam" id="PF02214"/>
    </source>
</evidence>
<dbReference type="Pfam" id="PF02214">
    <property type="entry name" value="BTB_2"/>
    <property type="match status" value="1"/>
</dbReference>